<feature type="domain" description="DUF2157" evidence="2">
    <location>
        <begin position="12"/>
        <end position="117"/>
    </location>
</feature>
<accession>A0A1Q5P1M3</accession>
<dbReference type="RefSeq" id="WP_073712153.1">
    <property type="nucleotide sequence ID" value="NZ_MRWQ01000010.1"/>
</dbReference>
<evidence type="ECO:0000313" key="4">
    <source>
        <dbReference type="Proteomes" id="UP000186524"/>
    </source>
</evidence>
<dbReference type="EMBL" id="MRWQ01000010">
    <property type="protein sequence ID" value="OKL36053.1"/>
    <property type="molecule type" value="Genomic_DNA"/>
</dbReference>
<feature type="transmembrane region" description="Helical" evidence="1">
    <location>
        <begin position="335"/>
        <end position="353"/>
    </location>
</feature>
<sequence length="726" mass="83729">MITEKRGDIPYLLGLIFFITAFVYFFASNWSAFDRPIKIGLSLVILLFCAGAALVYRRSKTFPYLGNWWLFLSVIAFAVAVALVGQIYNSHADSYVLFIVTLVPAIILALLTRYRPLYWLSFLLFELTLWMKLYPTGTFVTYTTGEQLLLYTGLIALHIGIYFFWLKVHEQKLSFLSLIVTLYCALYLLLSSSIYDLFTDDVEYTFVFMLLHVLYIVFIIFFWKSFMNARKQHPFELAIHLLFFGLYAVWNVFYIWFSIMGEYIFYAGFPMLFILFAFSIFVFKKLKTSSETGDRKWVRYTISLLTGVLAFIGTIIAVSSLSSFIALIFGFNGDMSNSFLFLSILCIGSGLAVRKDSWLVVRITLQITGLTFAFLFVTFHWGETWPAFLILVPFIVLTVLLFKKKEAILYYLAANSALVYGIIQLLMENEVNFSVSTWVLFIAGILNAFMFFILKRHPVGLASFWLSIIFMLYSLTEDGWGSLLLHFLFLAYICWHLFRPILETRFYRWAAWAAFIGFITWKYYEYAWLLLHKSLTFFLISVIFFAIWYVWGRKHTVPVKVKKWSISVFVAVIAIQSGFLLFTAWQKEQLLQNGELVALELAPIDPRSMLQGDYVQLNYEIQTNYRDHYYETTSTLPDGKVAVLLEKSSETIDYNGKTIPVYTASSFAQAGTEEGFSMIGKARAGTLTLGIEHFFIPENSGPKWEEKTHAIVRVAENGDAILETLK</sequence>
<protein>
    <recommendedName>
        <fullName evidence="2">DUF2157 domain-containing protein</fullName>
    </recommendedName>
</protein>
<feature type="transmembrane region" description="Helical" evidence="1">
    <location>
        <begin position="235"/>
        <end position="257"/>
    </location>
</feature>
<feature type="transmembrane region" description="Helical" evidence="1">
    <location>
        <begin position="530"/>
        <end position="552"/>
    </location>
</feature>
<dbReference type="STRING" id="1714354.BLL40_12035"/>
<dbReference type="InterPro" id="IPR025833">
    <property type="entry name" value="GDYXXLXY"/>
</dbReference>
<gene>
    <name evidence="3" type="ORF">BLL40_12035</name>
</gene>
<feature type="transmembrane region" description="Helical" evidence="1">
    <location>
        <begin position="118"/>
        <end position="136"/>
    </location>
</feature>
<feature type="transmembrane region" description="Helical" evidence="1">
    <location>
        <begin position="409"/>
        <end position="427"/>
    </location>
</feature>
<evidence type="ECO:0000256" key="1">
    <source>
        <dbReference type="SAM" id="Phobius"/>
    </source>
</evidence>
<dbReference type="OrthoDB" id="4868247at2"/>
<feature type="transmembrane region" description="Helical" evidence="1">
    <location>
        <begin position="459"/>
        <end position="476"/>
    </location>
</feature>
<keyword evidence="1" id="KW-0812">Transmembrane</keyword>
<organism evidence="3 4">
    <name type="scientific">Domibacillus mangrovi</name>
    <dbReference type="NCBI Taxonomy" id="1714354"/>
    <lineage>
        <taxon>Bacteria</taxon>
        <taxon>Bacillati</taxon>
        <taxon>Bacillota</taxon>
        <taxon>Bacilli</taxon>
        <taxon>Bacillales</taxon>
        <taxon>Bacillaceae</taxon>
        <taxon>Domibacillus</taxon>
    </lineage>
</organism>
<dbReference type="Proteomes" id="UP000186524">
    <property type="component" value="Unassembled WGS sequence"/>
</dbReference>
<feature type="transmembrane region" description="Helical" evidence="1">
    <location>
        <begin position="263"/>
        <end position="283"/>
    </location>
</feature>
<feature type="transmembrane region" description="Helical" evidence="1">
    <location>
        <begin position="173"/>
        <end position="198"/>
    </location>
</feature>
<feature type="transmembrane region" description="Helical" evidence="1">
    <location>
        <begin position="482"/>
        <end position="499"/>
    </location>
</feature>
<feature type="transmembrane region" description="Helical" evidence="1">
    <location>
        <begin position="385"/>
        <end position="402"/>
    </location>
</feature>
<feature type="transmembrane region" description="Helical" evidence="1">
    <location>
        <begin position="564"/>
        <end position="585"/>
    </location>
</feature>
<feature type="transmembrane region" description="Helical" evidence="1">
    <location>
        <begin position="304"/>
        <end position="329"/>
    </location>
</feature>
<evidence type="ECO:0000313" key="3">
    <source>
        <dbReference type="EMBL" id="OKL36053.1"/>
    </source>
</evidence>
<feature type="transmembrane region" description="Helical" evidence="1">
    <location>
        <begin position="94"/>
        <end position="111"/>
    </location>
</feature>
<feature type="transmembrane region" description="Helical" evidence="1">
    <location>
        <begin position="39"/>
        <end position="56"/>
    </location>
</feature>
<evidence type="ECO:0000259" key="2">
    <source>
        <dbReference type="Pfam" id="PF09925"/>
    </source>
</evidence>
<feature type="transmembrane region" description="Helical" evidence="1">
    <location>
        <begin position="360"/>
        <end position="379"/>
    </location>
</feature>
<feature type="transmembrane region" description="Helical" evidence="1">
    <location>
        <begin position="68"/>
        <end position="88"/>
    </location>
</feature>
<keyword evidence="1" id="KW-1133">Transmembrane helix</keyword>
<dbReference type="Pfam" id="PF14345">
    <property type="entry name" value="GDYXXLXY"/>
    <property type="match status" value="1"/>
</dbReference>
<feature type="transmembrane region" description="Helical" evidence="1">
    <location>
        <begin position="433"/>
        <end position="452"/>
    </location>
</feature>
<keyword evidence="4" id="KW-1185">Reference proteome</keyword>
<feature type="transmembrane region" description="Helical" evidence="1">
    <location>
        <begin position="148"/>
        <end position="166"/>
    </location>
</feature>
<dbReference type="InterPro" id="IPR018677">
    <property type="entry name" value="DUF2157"/>
</dbReference>
<keyword evidence="1" id="KW-0472">Membrane</keyword>
<reference evidence="3 4" key="1">
    <citation type="submission" date="2016-12" db="EMBL/GenBank/DDBJ databases">
        <title>Domibacillus sp. SAOS 44 whole genome sequencing.</title>
        <authorList>
            <person name="Verma A."/>
            <person name="Krishnamurthi S."/>
        </authorList>
    </citation>
    <scope>NUCLEOTIDE SEQUENCE [LARGE SCALE GENOMIC DNA]</scope>
    <source>
        <strain evidence="3 4">SAOS 44</strain>
    </source>
</reference>
<comment type="caution">
    <text evidence="3">The sequence shown here is derived from an EMBL/GenBank/DDBJ whole genome shotgun (WGS) entry which is preliminary data.</text>
</comment>
<feature type="transmembrane region" description="Helical" evidence="1">
    <location>
        <begin position="506"/>
        <end position="524"/>
    </location>
</feature>
<feature type="transmembrane region" description="Helical" evidence="1">
    <location>
        <begin position="204"/>
        <end position="223"/>
    </location>
</feature>
<proteinExistence type="predicted"/>
<dbReference type="Pfam" id="PF09925">
    <property type="entry name" value="DUF2157"/>
    <property type="match status" value="1"/>
</dbReference>
<feature type="transmembrane region" description="Helical" evidence="1">
    <location>
        <begin position="9"/>
        <end position="27"/>
    </location>
</feature>
<dbReference type="AlphaFoldDB" id="A0A1Q5P1M3"/>
<name>A0A1Q5P1M3_9BACI</name>